<name>A0A5S4FDA9_9PROT</name>
<accession>A0A5S4FDA9</accession>
<comment type="caution">
    <text evidence="2">The sequence shown here is derived from an EMBL/GenBank/DDBJ whole genome shotgun (WGS) entry which is preliminary data.</text>
</comment>
<sequence>MIARCWRWRPLSGRHHVVNASGRLAGLLRNGNRRASSAASPGQHPGAQACSPRVKTRAR</sequence>
<gene>
    <name evidence="2" type="ORF">ACCUM_0752</name>
</gene>
<dbReference type="AlphaFoldDB" id="A0A5S4FDA9"/>
<keyword evidence="3" id="KW-1185">Reference proteome</keyword>
<dbReference type="EMBL" id="SWAD01000002">
    <property type="protein sequence ID" value="TMQ78883.1"/>
    <property type="molecule type" value="Genomic_DNA"/>
</dbReference>
<reference evidence="2 3" key="1">
    <citation type="submission" date="2019-04" db="EMBL/GenBank/DDBJ databases">
        <title>A novel phosphate-accumulating bacterium identified in bioreactor for phosphate removal from wastewater.</title>
        <authorList>
            <person name="Kotlyarov R.Y."/>
            <person name="Beletsky A.V."/>
            <person name="Kallistova A.Y."/>
            <person name="Dorofeev A.G."/>
            <person name="Nikolaev Y.Y."/>
            <person name="Pimenov N.V."/>
            <person name="Ravin N.V."/>
            <person name="Mardanov A.V."/>
        </authorList>
    </citation>
    <scope>NUCLEOTIDE SEQUENCE [LARGE SCALE GENOMIC DNA]</scope>
    <source>
        <strain evidence="2 3">Bin19</strain>
    </source>
</reference>
<proteinExistence type="predicted"/>
<evidence type="ECO:0000313" key="3">
    <source>
        <dbReference type="Proteomes" id="UP000306324"/>
    </source>
</evidence>
<evidence type="ECO:0000313" key="2">
    <source>
        <dbReference type="EMBL" id="TMQ78883.1"/>
    </source>
</evidence>
<organism evidence="2 3">
    <name type="scientific">Candidatus Accumulibacter phosphatis</name>
    <dbReference type="NCBI Taxonomy" id="327160"/>
    <lineage>
        <taxon>Bacteria</taxon>
        <taxon>Pseudomonadati</taxon>
        <taxon>Pseudomonadota</taxon>
        <taxon>Betaproteobacteria</taxon>
        <taxon>Candidatus Accumulibacter</taxon>
    </lineage>
</organism>
<evidence type="ECO:0000256" key="1">
    <source>
        <dbReference type="SAM" id="MobiDB-lite"/>
    </source>
</evidence>
<dbReference type="Proteomes" id="UP000306324">
    <property type="component" value="Unassembled WGS sequence"/>
</dbReference>
<protein>
    <submittedName>
        <fullName evidence="2">Uncharacterized protein</fullName>
    </submittedName>
</protein>
<feature type="region of interest" description="Disordered" evidence="1">
    <location>
        <begin position="32"/>
        <end position="59"/>
    </location>
</feature>